<proteinExistence type="predicted"/>
<dbReference type="Proteomes" id="UP000286097">
    <property type="component" value="Unassembled WGS sequence"/>
</dbReference>
<evidence type="ECO:0000313" key="5">
    <source>
        <dbReference type="Proteomes" id="UP000286097"/>
    </source>
</evidence>
<feature type="region of interest" description="Disordered" evidence="1">
    <location>
        <begin position="136"/>
        <end position="158"/>
    </location>
</feature>
<evidence type="ECO:0000313" key="4">
    <source>
        <dbReference type="Proteomes" id="UP000282087"/>
    </source>
</evidence>
<reference evidence="4 5" key="1">
    <citation type="submission" date="2018-06" db="EMBL/GenBank/DDBJ databases">
        <title>Comparative genomics of downy mildews reveals potential adaptations to biotrophy.</title>
        <authorList>
            <person name="Fletcher K."/>
            <person name="Klosterman S.J."/>
            <person name="Derevnina L."/>
            <person name="Martin F."/>
            <person name="Koike S."/>
            <person name="Reyes Chin-Wo S."/>
            <person name="Mou B."/>
            <person name="Michelmore R."/>
        </authorList>
    </citation>
    <scope>NUCLEOTIDE SEQUENCE [LARGE SCALE GENOMIC DNA]</scope>
    <source>
        <strain evidence="3 5">R13</strain>
        <strain evidence="2 4">R14</strain>
    </source>
</reference>
<name>A0A3M6VMC5_9STRA</name>
<comment type="caution">
    <text evidence="2">The sequence shown here is derived from an EMBL/GenBank/DDBJ whole genome shotgun (WGS) entry which is preliminary data.</text>
</comment>
<sequence>MKDVISAALIGNSLVITARPYFTKQKSMSILQRLQARMQRWHLLGRYYANKWHYDGSKWMDCVLYGQGSTGNGPQVASVAFMITRAMRQQLMDVGFPPSAISSLQPAVAQQLIADKTSFAQFKELQKQQQVEKAAEKAKQTLRQEEEQEHQQEQSVVLAKEEMQQTIEHQEEAETSALVIRQEKVVKEEDVKKSQS</sequence>
<evidence type="ECO:0000313" key="3">
    <source>
        <dbReference type="EMBL" id="RQM09855.1"/>
    </source>
</evidence>
<keyword evidence="4" id="KW-1185">Reference proteome</keyword>
<organism evidence="2 4">
    <name type="scientific">Peronospora effusa</name>
    <dbReference type="NCBI Taxonomy" id="542832"/>
    <lineage>
        <taxon>Eukaryota</taxon>
        <taxon>Sar</taxon>
        <taxon>Stramenopiles</taxon>
        <taxon>Oomycota</taxon>
        <taxon>Peronosporomycetes</taxon>
        <taxon>Peronosporales</taxon>
        <taxon>Peronosporaceae</taxon>
        <taxon>Peronospora</taxon>
    </lineage>
</organism>
<dbReference type="EMBL" id="QKXF01000665">
    <property type="protein sequence ID" value="RQM09855.1"/>
    <property type="molecule type" value="Genomic_DNA"/>
</dbReference>
<protein>
    <submittedName>
        <fullName evidence="2">Uncharacterized protein</fullName>
    </submittedName>
</protein>
<dbReference type="EMBL" id="QLLG01000153">
    <property type="protein sequence ID" value="RMX68078.1"/>
    <property type="molecule type" value="Genomic_DNA"/>
</dbReference>
<dbReference type="AlphaFoldDB" id="A0A3M6VMC5"/>
<evidence type="ECO:0000313" key="2">
    <source>
        <dbReference type="EMBL" id="RMX68078.1"/>
    </source>
</evidence>
<gene>
    <name evidence="3" type="ORF">DD237_002087</name>
    <name evidence="2" type="ORF">DD238_002886</name>
</gene>
<evidence type="ECO:0000256" key="1">
    <source>
        <dbReference type="SAM" id="MobiDB-lite"/>
    </source>
</evidence>
<dbReference type="Proteomes" id="UP000282087">
    <property type="component" value="Unassembled WGS sequence"/>
</dbReference>
<accession>A0A3M6VMC5</accession>
<dbReference type="OrthoDB" id="97693at2759"/>
<feature type="compositionally biased region" description="Basic and acidic residues" evidence="1">
    <location>
        <begin position="136"/>
        <end position="152"/>
    </location>
</feature>
<dbReference type="VEuPathDB" id="FungiDB:DD237_002087"/>